<dbReference type="RefSeq" id="WP_084840229.1">
    <property type="nucleotide sequence ID" value="NZ_ARYN01000002.1"/>
</dbReference>
<name>A0A1Y1T7F9_9FLAO</name>
<dbReference type="EMBL" id="ARYN01000002">
    <property type="protein sequence ID" value="ORL46989.1"/>
    <property type="molecule type" value="Genomic_DNA"/>
</dbReference>
<proteinExistence type="predicted"/>
<dbReference type="Proteomes" id="UP000192746">
    <property type="component" value="Unassembled WGS sequence"/>
</dbReference>
<dbReference type="AlphaFoldDB" id="A0A1Y1T7F9"/>
<reference evidence="1 2" key="1">
    <citation type="submission" date="2013-04" db="EMBL/GenBank/DDBJ databases">
        <title>Zunongwangia sp. 22II14-10F7 Genome Sequencing.</title>
        <authorList>
            <person name="Lai Q."/>
            <person name="Shao Z."/>
        </authorList>
    </citation>
    <scope>NUCLEOTIDE SEQUENCE [LARGE SCALE GENOMIC DNA]</scope>
    <source>
        <strain evidence="1 2">22II14-10F7</strain>
    </source>
</reference>
<keyword evidence="2" id="KW-1185">Reference proteome</keyword>
<evidence type="ECO:0000313" key="2">
    <source>
        <dbReference type="Proteomes" id="UP000192746"/>
    </source>
</evidence>
<protein>
    <submittedName>
        <fullName evidence="1">Uncharacterized protein</fullName>
    </submittedName>
</protein>
<accession>A0A1Y1T7F9</accession>
<organism evidence="1 2">
    <name type="scientific">Zunongwangia atlantica 22II14-10F7</name>
    <dbReference type="NCBI Taxonomy" id="1185767"/>
    <lineage>
        <taxon>Bacteria</taxon>
        <taxon>Pseudomonadati</taxon>
        <taxon>Bacteroidota</taxon>
        <taxon>Flavobacteriia</taxon>
        <taxon>Flavobacteriales</taxon>
        <taxon>Flavobacteriaceae</taxon>
        <taxon>Zunongwangia</taxon>
    </lineage>
</organism>
<dbReference type="STRING" id="1185767.IIF7_03186"/>
<dbReference type="OrthoDB" id="770454at2"/>
<evidence type="ECO:0000313" key="1">
    <source>
        <dbReference type="EMBL" id="ORL46989.1"/>
    </source>
</evidence>
<sequence>MDIQATKLHLLKVILENDNKAFIQKIAEFVKNEQPDFWNNLSKPQQEEIDLGIKQLEEGKRIPYDSVLNKIME</sequence>
<gene>
    <name evidence="1" type="ORF">IIF7_03186</name>
</gene>
<comment type="caution">
    <text evidence="1">The sequence shown here is derived from an EMBL/GenBank/DDBJ whole genome shotgun (WGS) entry which is preliminary data.</text>
</comment>